<gene>
    <name evidence="2" type="primary">htdZ</name>
    <name evidence="2" type="ORF">APECO1_O1R2</name>
</gene>
<feature type="transmembrane region" description="Helical" evidence="1">
    <location>
        <begin position="36"/>
        <end position="53"/>
    </location>
</feature>
<sequence length="126" mass="13297">MNSNLHGVIMELSLNIGLSEKKSNTAALFKTKSAKVILFVLLTVLFCGLAYAGSDDGALGDIWSYMSESMTGAPGKILAAAMLISSVYFSVLKPNPGLALVSLFMMLVMANGEKIISTFMDAGVPL</sequence>
<evidence type="ECO:0000256" key="1">
    <source>
        <dbReference type="SAM" id="Phobius"/>
    </source>
</evidence>
<accession>A0A0H2XJI6</accession>
<organism evidence="2 3">
    <name type="scientific">Escherichia coli O1:K1 / APEC</name>
    <dbReference type="NCBI Taxonomy" id="405955"/>
    <lineage>
        <taxon>Bacteria</taxon>
        <taxon>Pseudomonadati</taxon>
        <taxon>Pseudomonadota</taxon>
        <taxon>Gammaproteobacteria</taxon>
        <taxon>Enterobacterales</taxon>
        <taxon>Enterobacteriaceae</taxon>
        <taxon>Escherichia</taxon>
    </lineage>
</organism>
<reference evidence="2 3" key="1">
    <citation type="journal article" date="2006" name="Antimicrob. Agents Chemother.">
        <title>Complete DNA sequence, comparative genomics, and prevalence of an IncHI2 plasmid occurring among extraintestinal pathogenic Escherichia coli isolates.</title>
        <authorList>
            <person name="Johnson T.J."/>
            <person name="Wannemeuhler Y.M."/>
            <person name="Scaccianoce J.A."/>
            <person name="Johnson S.J."/>
            <person name="Nolan L.K."/>
        </authorList>
    </citation>
    <scope>NUCLEOTIDE SEQUENCE [LARGE SCALE GENOMIC DNA]</scope>
    <source>
        <strain evidence="2">APEC O1</strain>
        <plasmid evidence="3">pAPEC-O1-R</plasmid>
    </source>
</reference>
<geneLocation type="plasmid" evidence="2 3">
    <name>pAPEC-O1-R</name>
</geneLocation>
<proteinExistence type="predicted"/>
<dbReference type="Proteomes" id="UP000008216">
    <property type="component" value="Plasmid pAPEC-O1-R"/>
</dbReference>
<name>A0A0H2XJI6_ECOK1</name>
<keyword evidence="1" id="KW-0472">Membrane</keyword>
<dbReference type="HOGENOM" id="CLU_2083196_0_0_6"/>
<protein>
    <submittedName>
        <fullName evidence="2">HtdZ</fullName>
    </submittedName>
</protein>
<keyword evidence="1" id="KW-0812">Transmembrane</keyword>
<evidence type="ECO:0000313" key="3">
    <source>
        <dbReference type="Proteomes" id="UP000008216"/>
    </source>
</evidence>
<keyword evidence="3" id="KW-1185">Reference proteome</keyword>
<evidence type="ECO:0000313" key="2">
    <source>
        <dbReference type="EMBL" id="ABF67685.1"/>
    </source>
</evidence>
<feature type="transmembrane region" description="Helical" evidence="1">
    <location>
        <begin position="73"/>
        <end position="91"/>
    </location>
</feature>
<dbReference type="KEGG" id="ecv:APECO1_O1R2"/>
<dbReference type="EMBL" id="DQ517526">
    <property type="protein sequence ID" value="ABF67685.1"/>
    <property type="molecule type" value="Genomic_DNA"/>
</dbReference>
<keyword evidence="2" id="KW-0614">Plasmid</keyword>
<dbReference type="AlphaFoldDB" id="A0A0H2XJI6"/>
<feature type="transmembrane region" description="Helical" evidence="1">
    <location>
        <begin position="98"/>
        <end position="120"/>
    </location>
</feature>
<keyword evidence="1" id="KW-1133">Transmembrane helix</keyword>